<evidence type="ECO:0000256" key="1">
    <source>
        <dbReference type="SAM" id="Phobius"/>
    </source>
</evidence>
<dbReference type="Proteomes" id="UP000594638">
    <property type="component" value="Unassembled WGS sequence"/>
</dbReference>
<protein>
    <recommendedName>
        <fullName evidence="4">Transmembrane protein</fullName>
    </recommendedName>
</protein>
<keyword evidence="1" id="KW-0812">Transmembrane</keyword>
<gene>
    <name evidence="2" type="ORF">OLEA9_A107350</name>
</gene>
<keyword evidence="1" id="KW-1133">Transmembrane helix</keyword>
<evidence type="ECO:0008006" key="4">
    <source>
        <dbReference type="Google" id="ProtNLM"/>
    </source>
</evidence>
<evidence type="ECO:0000313" key="2">
    <source>
        <dbReference type="EMBL" id="CAA2973013.1"/>
    </source>
</evidence>
<dbReference type="EMBL" id="CACTIH010002079">
    <property type="protein sequence ID" value="CAA2973013.1"/>
    <property type="molecule type" value="Genomic_DNA"/>
</dbReference>
<dbReference type="Gramene" id="OE9A107350T1">
    <property type="protein sequence ID" value="OE9A107350C1"/>
    <property type="gene ID" value="OE9A107350"/>
</dbReference>
<comment type="caution">
    <text evidence="2">The sequence shown here is derived from an EMBL/GenBank/DDBJ whole genome shotgun (WGS) entry which is preliminary data.</text>
</comment>
<feature type="transmembrane region" description="Helical" evidence="1">
    <location>
        <begin position="12"/>
        <end position="31"/>
    </location>
</feature>
<proteinExistence type="predicted"/>
<feature type="transmembrane region" description="Helical" evidence="1">
    <location>
        <begin position="37"/>
        <end position="56"/>
    </location>
</feature>
<sequence>MTMANTDSNSIVVGGVFYCDWWCFVVVVFTPQSGALWWWWPVFVGDLIYLYSDFILYRSTVHCGGDGYAFMLGWVASMVVGGGGGHHMCSQHSQPGARCLVMQQSDRDR</sequence>
<reference evidence="2 3" key="1">
    <citation type="submission" date="2019-12" db="EMBL/GenBank/DDBJ databases">
        <authorList>
            <person name="Alioto T."/>
            <person name="Alioto T."/>
            <person name="Gomez Garrido J."/>
        </authorList>
    </citation>
    <scope>NUCLEOTIDE SEQUENCE [LARGE SCALE GENOMIC DNA]</scope>
</reference>
<accession>A0A8S0R4M9</accession>
<keyword evidence="3" id="KW-1185">Reference proteome</keyword>
<keyword evidence="1" id="KW-0472">Membrane</keyword>
<organism evidence="2 3">
    <name type="scientific">Olea europaea subsp. europaea</name>
    <dbReference type="NCBI Taxonomy" id="158383"/>
    <lineage>
        <taxon>Eukaryota</taxon>
        <taxon>Viridiplantae</taxon>
        <taxon>Streptophyta</taxon>
        <taxon>Embryophyta</taxon>
        <taxon>Tracheophyta</taxon>
        <taxon>Spermatophyta</taxon>
        <taxon>Magnoliopsida</taxon>
        <taxon>eudicotyledons</taxon>
        <taxon>Gunneridae</taxon>
        <taxon>Pentapetalae</taxon>
        <taxon>asterids</taxon>
        <taxon>lamiids</taxon>
        <taxon>Lamiales</taxon>
        <taxon>Oleaceae</taxon>
        <taxon>Oleeae</taxon>
        <taxon>Olea</taxon>
    </lineage>
</organism>
<dbReference type="AlphaFoldDB" id="A0A8S0R4M9"/>
<evidence type="ECO:0000313" key="3">
    <source>
        <dbReference type="Proteomes" id="UP000594638"/>
    </source>
</evidence>
<name>A0A8S0R4M9_OLEEU</name>
<feature type="transmembrane region" description="Helical" evidence="1">
    <location>
        <begin position="68"/>
        <end position="88"/>
    </location>
</feature>